<dbReference type="InterPro" id="IPR016039">
    <property type="entry name" value="Thiolase-like"/>
</dbReference>
<dbReference type="Pfam" id="PF00698">
    <property type="entry name" value="Acyl_transf_1"/>
    <property type="match status" value="1"/>
</dbReference>
<feature type="non-terminal residue" evidence="7">
    <location>
        <position position="1"/>
    </location>
</feature>
<dbReference type="GO" id="GO:0031177">
    <property type="term" value="F:phosphopantetheine binding"/>
    <property type="evidence" value="ECO:0007669"/>
    <property type="project" value="InterPro"/>
</dbReference>
<keyword evidence="1" id="KW-0596">Phosphopantetheine</keyword>
<dbReference type="Gene3D" id="3.40.47.10">
    <property type="match status" value="1"/>
</dbReference>
<dbReference type="InterPro" id="IPR009081">
    <property type="entry name" value="PP-bd_ACP"/>
</dbReference>
<dbReference type="InterPro" id="IPR001227">
    <property type="entry name" value="Ac_transferase_dom_sf"/>
</dbReference>
<dbReference type="SUPFAM" id="SSF52151">
    <property type="entry name" value="FabD/lysophospholipase-like"/>
    <property type="match status" value="1"/>
</dbReference>
<evidence type="ECO:0000256" key="2">
    <source>
        <dbReference type="ARBA" id="ARBA00022553"/>
    </source>
</evidence>
<name>A0A5S4F0L5_9ACTN</name>
<dbReference type="Pfam" id="PF08659">
    <property type="entry name" value="KR"/>
    <property type="match status" value="1"/>
</dbReference>
<dbReference type="GO" id="GO:0004312">
    <property type="term" value="F:fatty acid synthase activity"/>
    <property type="evidence" value="ECO:0007669"/>
    <property type="project" value="TreeGrafter"/>
</dbReference>
<dbReference type="PROSITE" id="PS00606">
    <property type="entry name" value="KS3_1"/>
    <property type="match status" value="1"/>
</dbReference>
<dbReference type="PANTHER" id="PTHR43775:SF51">
    <property type="entry name" value="INACTIVE PHENOLPHTHIOCEROL SYNTHESIS POLYKETIDE SYNTHASE TYPE I PKS1-RELATED"/>
    <property type="match status" value="1"/>
</dbReference>
<dbReference type="Gene3D" id="3.30.70.3290">
    <property type="match status" value="1"/>
</dbReference>
<dbReference type="SUPFAM" id="SSF51735">
    <property type="entry name" value="NAD(P)-binding Rossmann-fold domains"/>
    <property type="match status" value="1"/>
</dbReference>
<comment type="caution">
    <text evidence="7">The sequence shown here is derived from an EMBL/GenBank/DDBJ whole genome shotgun (WGS) entry which is preliminary data.</text>
</comment>
<dbReference type="InterPro" id="IPR050091">
    <property type="entry name" value="PKS_NRPS_Biosynth_Enz"/>
</dbReference>
<dbReference type="SMART" id="SM00827">
    <property type="entry name" value="PKS_AT"/>
    <property type="match status" value="1"/>
</dbReference>
<dbReference type="GO" id="GO:0004315">
    <property type="term" value="F:3-oxoacyl-[acyl-carrier-protein] synthase activity"/>
    <property type="evidence" value="ECO:0007669"/>
    <property type="project" value="InterPro"/>
</dbReference>
<dbReference type="Gene3D" id="1.10.1200.10">
    <property type="entry name" value="ACP-like"/>
    <property type="match status" value="1"/>
</dbReference>
<dbReference type="FunFam" id="3.40.47.10:FF:000019">
    <property type="entry name" value="Polyketide synthase type I"/>
    <property type="match status" value="1"/>
</dbReference>
<feature type="domain" description="Ketosynthase family 3 (KS3)" evidence="6">
    <location>
        <begin position="362"/>
        <end position="787"/>
    </location>
</feature>
<dbReference type="PROSITE" id="PS52004">
    <property type="entry name" value="KS3_2"/>
    <property type="match status" value="1"/>
</dbReference>
<dbReference type="SUPFAM" id="SSF53901">
    <property type="entry name" value="Thiolase-like"/>
    <property type="match status" value="1"/>
</dbReference>
<reference evidence="7 8" key="1">
    <citation type="submission" date="2019-05" db="EMBL/GenBank/DDBJ databases">
        <title>Draft genome sequence of Nonomuraea zeae DSM 100528.</title>
        <authorList>
            <person name="Saricaoglu S."/>
            <person name="Isik K."/>
        </authorList>
    </citation>
    <scope>NUCLEOTIDE SEQUENCE [LARGE SCALE GENOMIC DNA]</scope>
    <source>
        <strain evidence="7 8">DSM 100528</strain>
    </source>
</reference>
<dbReference type="InterPro" id="IPR014031">
    <property type="entry name" value="Ketoacyl_synth_C"/>
</dbReference>
<dbReference type="CDD" id="cd00833">
    <property type="entry name" value="PKS"/>
    <property type="match status" value="1"/>
</dbReference>
<dbReference type="Proteomes" id="UP000306628">
    <property type="component" value="Unassembled WGS sequence"/>
</dbReference>
<dbReference type="PANTHER" id="PTHR43775">
    <property type="entry name" value="FATTY ACID SYNTHASE"/>
    <property type="match status" value="1"/>
</dbReference>
<organism evidence="7 8">
    <name type="scientific">Nonomuraea zeae</name>
    <dbReference type="NCBI Taxonomy" id="1642303"/>
    <lineage>
        <taxon>Bacteria</taxon>
        <taxon>Bacillati</taxon>
        <taxon>Actinomycetota</taxon>
        <taxon>Actinomycetes</taxon>
        <taxon>Streptosporangiales</taxon>
        <taxon>Streptosporangiaceae</taxon>
        <taxon>Nonomuraea</taxon>
    </lineage>
</organism>
<dbReference type="InterPro" id="IPR020806">
    <property type="entry name" value="PKS_PP-bd"/>
</dbReference>
<dbReference type="InterPro" id="IPR036736">
    <property type="entry name" value="ACP-like_sf"/>
</dbReference>
<dbReference type="FunFam" id="1.10.1200.10:FF:000007">
    <property type="entry name" value="Probable polyketide synthase pks17"/>
    <property type="match status" value="1"/>
</dbReference>
<evidence type="ECO:0000259" key="6">
    <source>
        <dbReference type="PROSITE" id="PS52004"/>
    </source>
</evidence>
<keyword evidence="4" id="KW-0511">Multifunctional enzyme</keyword>
<dbReference type="InterPro" id="IPR036291">
    <property type="entry name" value="NAD(P)-bd_dom_sf"/>
</dbReference>
<dbReference type="GO" id="GO:0006633">
    <property type="term" value="P:fatty acid biosynthetic process"/>
    <property type="evidence" value="ECO:0007669"/>
    <property type="project" value="InterPro"/>
</dbReference>
<dbReference type="InterPro" id="IPR032821">
    <property type="entry name" value="PKS_assoc"/>
</dbReference>
<dbReference type="RefSeq" id="WP_138698938.1">
    <property type="nucleotide sequence ID" value="NZ_VCKX01000573.1"/>
</dbReference>
<dbReference type="InterPro" id="IPR014030">
    <property type="entry name" value="Ketoacyl_synth_N"/>
</dbReference>
<dbReference type="CDD" id="cd08956">
    <property type="entry name" value="KR_3_FAS_SDR_x"/>
    <property type="match status" value="1"/>
</dbReference>
<dbReference type="AlphaFoldDB" id="A0A5S4F0L5"/>
<dbReference type="Pfam" id="PF00550">
    <property type="entry name" value="PP-binding"/>
    <property type="match status" value="1"/>
</dbReference>
<dbReference type="Pfam" id="PF00109">
    <property type="entry name" value="ketoacyl-synt"/>
    <property type="match status" value="1"/>
</dbReference>
<dbReference type="SUPFAM" id="SSF47336">
    <property type="entry name" value="ACP-like"/>
    <property type="match status" value="1"/>
</dbReference>
<keyword evidence="3" id="KW-0808">Transferase</keyword>
<proteinExistence type="predicted"/>
<feature type="domain" description="Carrier" evidence="5">
    <location>
        <begin position="267"/>
        <end position="342"/>
    </location>
</feature>
<dbReference type="Gene3D" id="3.40.366.10">
    <property type="entry name" value="Malonyl-Coenzyme A Acyl Carrier Protein, domain 2"/>
    <property type="match status" value="1"/>
</dbReference>
<dbReference type="PROSITE" id="PS50075">
    <property type="entry name" value="CARRIER"/>
    <property type="match status" value="1"/>
</dbReference>
<accession>A0A5S4F0L5</accession>
<keyword evidence="2" id="KW-0597">Phosphoprotein</keyword>
<dbReference type="InterPro" id="IPR020841">
    <property type="entry name" value="PKS_Beta-ketoAc_synthase_dom"/>
</dbReference>
<dbReference type="OrthoDB" id="4537517at2"/>
<dbReference type="InterPro" id="IPR006162">
    <property type="entry name" value="Ppantetheine_attach_site"/>
</dbReference>
<dbReference type="SMART" id="SM00822">
    <property type="entry name" value="PKS_KR"/>
    <property type="match status" value="1"/>
</dbReference>
<evidence type="ECO:0000256" key="3">
    <source>
        <dbReference type="ARBA" id="ARBA00022679"/>
    </source>
</evidence>
<dbReference type="InterPro" id="IPR016035">
    <property type="entry name" value="Acyl_Trfase/lysoPLipase"/>
</dbReference>
<dbReference type="EMBL" id="VCKX01000573">
    <property type="protein sequence ID" value="TMR09592.1"/>
    <property type="molecule type" value="Genomic_DNA"/>
</dbReference>
<evidence type="ECO:0000256" key="4">
    <source>
        <dbReference type="ARBA" id="ARBA00023268"/>
    </source>
</evidence>
<feature type="non-terminal residue" evidence="7">
    <location>
        <position position="990"/>
    </location>
</feature>
<dbReference type="InterPro" id="IPR018201">
    <property type="entry name" value="Ketoacyl_synth_AS"/>
</dbReference>
<evidence type="ECO:0000256" key="1">
    <source>
        <dbReference type="ARBA" id="ARBA00022450"/>
    </source>
</evidence>
<sequence>ALNPDGTVLITGGTGALGIHLARHLVTRHGIRHLLLASRRGPDAPGVTDLESLGAQVTIAACDTADRAALAALLETIPAEHPLTAVFHTAGVLHDATIDALTPDQLHTVLRAKADTAWHLHELTGDLDAFVVYSSISGLLGNPGQANYAAANAYLDSFAHQVQGISLAWGLWEAGMGAALDPAQVARTGILPFSPETALGLLDTALAGGRSCLAPVRLDAAVLRAQAEAGTIAPVLRDLVRTARRTGGSGSSLADRMNALDASARESFLLDVIKEQAAAVLGHGSGASIDAERSFQQMGFDSLMSVDLRNRLNAATGLRLPATTLFDYPTADALAGHLRDQFAATAPAAPPAVVTPAPALDDDPIAIVGMACRYPGGVTTPEELWRLLADGVDATGPFPGNRGWSVADLYDPDPDAPGKTYARRGGFLYDADRFDPAFFGISPREATAIDPQQRLLLETAWEAIERAGIDPVALRGSRTGVFAGFAGQEYATLCDVGPESSAGYLLTGIAGSVASGRVSYTLGLEGPAVTVDTACSASLVAMHLAVQALRNGECELALAGGATVMASPGMFLEFSRQRGLAPDGRCKPFADAADGVAWGEGAGLVLLERLSAARANGHPVLALVRGSAINQDGASNGLTAPNGPSQQRLIGQALAVARLTPGDVDAVEAHGTGTMLGDPIEAQALLATYGQNRETPLWLGSVKSNIGHTQAAAGVAGVIKMVQAMRYGLLPKTLHVDAPSHHVDWEAGAVSLLTEPTPWPAHDDRPRRAAVSSFGISGTNAHLILEAVPTADIEPAATGGPVPWILSGKTEQAVRDQATRLAEHVRAHPELSPADVGYTLATRTRFPYRATVTGTTREELLDQLDALPQPITVPSGKTAFLFTGQGSQQAGMGADLYRTQPVFAQALDEVCAVLDTHLERPLKDVMFTDADALNDTRYTQPAIFAFQTALHRLLAHHGITADYYAGHSLGEITASHLAGVLNLQDAARMV</sequence>
<dbReference type="InterPro" id="IPR014043">
    <property type="entry name" value="Acyl_transferase_dom"/>
</dbReference>
<dbReference type="Gene3D" id="3.40.50.720">
    <property type="entry name" value="NAD(P)-binding Rossmann-like Domain"/>
    <property type="match status" value="1"/>
</dbReference>
<dbReference type="Pfam" id="PF02801">
    <property type="entry name" value="Ketoacyl-synt_C"/>
    <property type="match status" value="1"/>
</dbReference>
<dbReference type="Pfam" id="PF16197">
    <property type="entry name" value="KAsynt_C_assoc"/>
    <property type="match status" value="1"/>
</dbReference>
<dbReference type="PROSITE" id="PS00012">
    <property type="entry name" value="PHOSPHOPANTETHEINE"/>
    <property type="match status" value="1"/>
</dbReference>
<dbReference type="SMART" id="SM01294">
    <property type="entry name" value="PKS_PP_betabranch"/>
    <property type="match status" value="1"/>
</dbReference>
<keyword evidence="8" id="KW-1185">Reference proteome</keyword>
<dbReference type="InterPro" id="IPR013968">
    <property type="entry name" value="PKS_KR"/>
</dbReference>
<evidence type="ECO:0000313" key="7">
    <source>
        <dbReference type="EMBL" id="TMR09592.1"/>
    </source>
</evidence>
<protein>
    <submittedName>
        <fullName evidence="7">SDR family NAD(P)-dependent oxidoreductase</fullName>
    </submittedName>
</protein>
<dbReference type="SMART" id="SM00823">
    <property type="entry name" value="PKS_PP"/>
    <property type="match status" value="1"/>
</dbReference>
<gene>
    <name evidence="7" type="ORF">ETD85_61290</name>
</gene>
<dbReference type="InterPro" id="IPR057326">
    <property type="entry name" value="KR_dom"/>
</dbReference>
<dbReference type="SMART" id="SM00825">
    <property type="entry name" value="PKS_KS"/>
    <property type="match status" value="1"/>
</dbReference>
<evidence type="ECO:0000259" key="5">
    <source>
        <dbReference type="PROSITE" id="PS50075"/>
    </source>
</evidence>
<evidence type="ECO:0000313" key="8">
    <source>
        <dbReference type="Proteomes" id="UP000306628"/>
    </source>
</evidence>